<proteinExistence type="predicted"/>
<sequence length="94" mass="10077">MATTALADQIVSVSAGTLDEPYLSRWRPDKEQYVSCRSGWLPEDLGAFQEGLTISDETGGGLESGGGVKEDERYVRGVNGGKGEKTGRIIKSQI</sequence>
<evidence type="ECO:0000256" key="1">
    <source>
        <dbReference type="SAM" id="MobiDB-lite"/>
    </source>
</evidence>
<accession>A0ABR1J5L7</accession>
<reference evidence="2 3" key="1">
    <citation type="submission" date="2024-01" db="EMBL/GenBank/DDBJ databases">
        <title>A draft genome for the cacao thread blight pathogen Marasmiellus scandens.</title>
        <authorList>
            <person name="Baruah I.K."/>
            <person name="Leung J."/>
            <person name="Bukari Y."/>
            <person name="Amoako-Attah I."/>
            <person name="Meinhardt L.W."/>
            <person name="Bailey B.A."/>
            <person name="Cohen S.P."/>
        </authorList>
    </citation>
    <scope>NUCLEOTIDE SEQUENCE [LARGE SCALE GENOMIC DNA]</scope>
    <source>
        <strain evidence="2 3">GH-19</strain>
    </source>
</reference>
<organism evidence="2 3">
    <name type="scientific">Marasmiellus scandens</name>
    <dbReference type="NCBI Taxonomy" id="2682957"/>
    <lineage>
        <taxon>Eukaryota</taxon>
        <taxon>Fungi</taxon>
        <taxon>Dikarya</taxon>
        <taxon>Basidiomycota</taxon>
        <taxon>Agaricomycotina</taxon>
        <taxon>Agaricomycetes</taxon>
        <taxon>Agaricomycetidae</taxon>
        <taxon>Agaricales</taxon>
        <taxon>Marasmiineae</taxon>
        <taxon>Omphalotaceae</taxon>
        <taxon>Marasmiellus</taxon>
    </lineage>
</organism>
<feature type="compositionally biased region" description="Gly residues" evidence="1">
    <location>
        <begin position="58"/>
        <end position="67"/>
    </location>
</feature>
<name>A0ABR1J5L7_9AGAR</name>
<evidence type="ECO:0000313" key="3">
    <source>
        <dbReference type="Proteomes" id="UP001498398"/>
    </source>
</evidence>
<gene>
    <name evidence="2" type="ORF">VKT23_012754</name>
</gene>
<keyword evidence="3" id="KW-1185">Reference proteome</keyword>
<feature type="region of interest" description="Disordered" evidence="1">
    <location>
        <begin position="54"/>
        <end position="94"/>
    </location>
</feature>
<comment type="caution">
    <text evidence="2">The sequence shown here is derived from an EMBL/GenBank/DDBJ whole genome shotgun (WGS) entry which is preliminary data.</text>
</comment>
<evidence type="ECO:0000313" key="2">
    <source>
        <dbReference type="EMBL" id="KAK7451078.1"/>
    </source>
</evidence>
<dbReference type="EMBL" id="JBANRG010000032">
    <property type="protein sequence ID" value="KAK7451078.1"/>
    <property type="molecule type" value="Genomic_DNA"/>
</dbReference>
<protein>
    <submittedName>
        <fullName evidence="2">Uncharacterized protein</fullName>
    </submittedName>
</protein>
<dbReference type="Proteomes" id="UP001498398">
    <property type="component" value="Unassembled WGS sequence"/>
</dbReference>